<gene>
    <name evidence="3" type="ORF">ACFO0C_42335</name>
</gene>
<proteinExistence type="predicted"/>
<dbReference type="Proteomes" id="UP001595867">
    <property type="component" value="Unassembled WGS sequence"/>
</dbReference>
<feature type="chain" id="PRO_5045730934" evidence="1">
    <location>
        <begin position="18"/>
        <end position="396"/>
    </location>
</feature>
<dbReference type="SUPFAM" id="SSF52266">
    <property type="entry name" value="SGNH hydrolase"/>
    <property type="match status" value="1"/>
</dbReference>
<reference evidence="4" key="1">
    <citation type="journal article" date="2019" name="Int. J. Syst. Evol. Microbiol.">
        <title>The Global Catalogue of Microorganisms (GCM) 10K type strain sequencing project: providing services to taxonomists for standard genome sequencing and annotation.</title>
        <authorList>
            <consortium name="The Broad Institute Genomics Platform"/>
            <consortium name="The Broad Institute Genome Sequencing Center for Infectious Disease"/>
            <person name="Wu L."/>
            <person name="Ma J."/>
        </authorList>
    </citation>
    <scope>NUCLEOTIDE SEQUENCE [LARGE SCALE GENOMIC DNA]</scope>
    <source>
        <strain evidence="4">TBRC 5832</strain>
    </source>
</reference>
<evidence type="ECO:0000259" key="2">
    <source>
        <dbReference type="Pfam" id="PF13472"/>
    </source>
</evidence>
<dbReference type="PANTHER" id="PTHR43784:SF2">
    <property type="entry name" value="GDSL-LIKE LIPASE_ACYLHYDROLASE, PUTATIVE (AFU_ORTHOLOGUE AFUA_2G00820)-RELATED"/>
    <property type="match status" value="1"/>
</dbReference>
<protein>
    <submittedName>
        <fullName evidence="3">GDSL-type esterase/lipase family protein</fullName>
    </submittedName>
</protein>
<dbReference type="InterPro" id="IPR053140">
    <property type="entry name" value="GDSL_Rv0518-like"/>
</dbReference>
<organism evidence="3 4">
    <name type="scientific">Actinoplanes subglobosus</name>
    <dbReference type="NCBI Taxonomy" id="1547892"/>
    <lineage>
        <taxon>Bacteria</taxon>
        <taxon>Bacillati</taxon>
        <taxon>Actinomycetota</taxon>
        <taxon>Actinomycetes</taxon>
        <taxon>Micromonosporales</taxon>
        <taxon>Micromonosporaceae</taxon>
        <taxon>Actinoplanes</taxon>
    </lineage>
</organism>
<dbReference type="Gene3D" id="3.40.50.1110">
    <property type="entry name" value="SGNH hydrolase"/>
    <property type="match status" value="1"/>
</dbReference>
<dbReference type="RefSeq" id="WP_378072487.1">
    <property type="nucleotide sequence ID" value="NZ_JBHSBL010000028.1"/>
</dbReference>
<dbReference type="EMBL" id="JBHSBL010000028">
    <property type="protein sequence ID" value="MFC4071617.1"/>
    <property type="molecule type" value="Genomic_DNA"/>
</dbReference>
<dbReference type="PANTHER" id="PTHR43784">
    <property type="entry name" value="GDSL-LIKE LIPASE/ACYLHYDROLASE, PUTATIVE (AFU_ORTHOLOGUE AFUA_2G00820)-RELATED"/>
    <property type="match status" value="1"/>
</dbReference>
<feature type="signal peptide" evidence="1">
    <location>
        <begin position="1"/>
        <end position="17"/>
    </location>
</feature>
<comment type="caution">
    <text evidence="3">The sequence shown here is derived from an EMBL/GenBank/DDBJ whole genome shotgun (WGS) entry which is preliminary data.</text>
</comment>
<name>A0ABV8J4S3_9ACTN</name>
<keyword evidence="4" id="KW-1185">Reference proteome</keyword>
<evidence type="ECO:0000256" key="1">
    <source>
        <dbReference type="SAM" id="SignalP"/>
    </source>
</evidence>
<dbReference type="Pfam" id="PF13472">
    <property type="entry name" value="Lipase_GDSL_2"/>
    <property type="match status" value="1"/>
</dbReference>
<keyword evidence="1" id="KW-0732">Signal</keyword>
<dbReference type="InterPro" id="IPR036514">
    <property type="entry name" value="SGNH_hydro_sf"/>
</dbReference>
<evidence type="ECO:0000313" key="4">
    <source>
        <dbReference type="Proteomes" id="UP001595867"/>
    </source>
</evidence>
<evidence type="ECO:0000313" key="3">
    <source>
        <dbReference type="EMBL" id="MFC4071617.1"/>
    </source>
</evidence>
<accession>A0ABV8J4S3</accession>
<sequence length="396" mass="41287">MRRAVVLVLLLSGCVRPAPPAPAPSRTPAPAPAAVWTGTWAAAVQGGGRSFGDQTLRQFVHTSIGGDAARVRLTNEFGTEPLTVRSVRLARTAGSDTIDPATDRALTFGGQDVVTIPAGGTAVSDETPFPVPADADVAVTLHLPSATGPSTRHAVASRRNQVAAGDQVSAGRLTEAKTVSSWFFLSGLDVRGGEGAIVAFGASITDGLGSPRTGDGRWPDLLSDRLRASGREIGVLNTGISGNRLTADDHGENAPGRFERDVLHRPGVRWVIISDDPLNDLGATAPPPADRLTGILRQLIAEAHSSGVRVICSTLTPFEGAGYWTGQGESGRAAVNAFVRSDDSGCDAVLDQAAAVQDPSHPSRLLRRYDSGDHLHPSAEGLRAIADAVDLSWFTD</sequence>
<feature type="domain" description="SGNH hydrolase-type esterase" evidence="2">
    <location>
        <begin position="199"/>
        <end position="383"/>
    </location>
</feature>
<dbReference type="InterPro" id="IPR013830">
    <property type="entry name" value="SGNH_hydro"/>
</dbReference>